<sequence>MFTILLYNATFCHAYSQ</sequence>
<organism evidence="1">
    <name type="scientific">Arundo donax</name>
    <name type="common">Giant reed</name>
    <name type="synonym">Donax arundinaceus</name>
    <dbReference type="NCBI Taxonomy" id="35708"/>
    <lineage>
        <taxon>Eukaryota</taxon>
        <taxon>Viridiplantae</taxon>
        <taxon>Streptophyta</taxon>
        <taxon>Embryophyta</taxon>
        <taxon>Tracheophyta</taxon>
        <taxon>Spermatophyta</taxon>
        <taxon>Magnoliopsida</taxon>
        <taxon>Liliopsida</taxon>
        <taxon>Poales</taxon>
        <taxon>Poaceae</taxon>
        <taxon>PACMAD clade</taxon>
        <taxon>Arundinoideae</taxon>
        <taxon>Arundineae</taxon>
        <taxon>Arundo</taxon>
    </lineage>
</organism>
<reference evidence="1" key="1">
    <citation type="submission" date="2014-09" db="EMBL/GenBank/DDBJ databases">
        <authorList>
            <person name="Magalhaes I.L.F."/>
            <person name="Oliveira U."/>
            <person name="Santos F.R."/>
            <person name="Vidigal T.H.D.A."/>
            <person name="Brescovit A.D."/>
            <person name="Santos A.J."/>
        </authorList>
    </citation>
    <scope>NUCLEOTIDE SEQUENCE</scope>
    <source>
        <tissue evidence="1">Shoot tissue taken approximately 20 cm above the soil surface</tissue>
    </source>
</reference>
<reference evidence="1" key="2">
    <citation type="journal article" date="2015" name="Data Brief">
        <title>Shoot transcriptome of the giant reed, Arundo donax.</title>
        <authorList>
            <person name="Barrero R.A."/>
            <person name="Guerrero F.D."/>
            <person name="Moolhuijzen P."/>
            <person name="Goolsby J.A."/>
            <person name="Tidwell J."/>
            <person name="Bellgard S.E."/>
            <person name="Bellgard M.I."/>
        </authorList>
    </citation>
    <scope>NUCLEOTIDE SEQUENCE</scope>
    <source>
        <tissue evidence="1">Shoot tissue taken approximately 20 cm above the soil surface</tissue>
    </source>
</reference>
<protein>
    <submittedName>
        <fullName evidence="1">Uncharacterized protein</fullName>
    </submittedName>
</protein>
<accession>A0A0A9FC89</accession>
<dbReference type="EMBL" id="GBRH01189052">
    <property type="protein sequence ID" value="JAE08844.1"/>
    <property type="molecule type" value="Transcribed_RNA"/>
</dbReference>
<dbReference type="AlphaFoldDB" id="A0A0A9FC89"/>
<name>A0A0A9FC89_ARUDO</name>
<evidence type="ECO:0000313" key="1">
    <source>
        <dbReference type="EMBL" id="JAE08844.1"/>
    </source>
</evidence>
<proteinExistence type="predicted"/>